<dbReference type="Gene3D" id="1.25.40.20">
    <property type="entry name" value="Ankyrin repeat-containing domain"/>
    <property type="match status" value="3"/>
</dbReference>
<feature type="region of interest" description="Disordered" evidence="2">
    <location>
        <begin position="1"/>
        <end position="33"/>
    </location>
</feature>
<dbReference type="SUPFAM" id="SSF48403">
    <property type="entry name" value="Ankyrin repeat"/>
    <property type="match status" value="1"/>
</dbReference>
<dbReference type="PANTHER" id="PTHR24147">
    <property type="entry name" value="ANKYRIN REPEAT DOMAIN 36-RELATED"/>
    <property type="match status" value="1"/>
</dbReference>
<sequence length="429" mass="46147">MKKIFKSGKAKVKGPAPAPTADAEFDPPGYSVKEKDLPKLHKSAWGGELAKVQQLSKKGDVNQLDKENRTALHLACAHGHKEVAAFLVSNKAKLNLCDNDQRSPLMKAAQGNHVACLETLLRNKADPNLVDKDGNTALHLGAHGGFVDVVLLLLKGGAMVNAPNKNGSTPLHLCTEAKQDVMAEVLLDNDADVNATNNNNRTALMLACQSDQIGLVKLLLEQKADTEIKDSKGWTANDQAIMGGFHGCSHLIDEANSSRRPRSAVGRPGSSMFGSTGGSVGVGLGFSLGGAGAKDEFDDDEDDLSIGKDSFGDDSWAASASEVDEPVKPKPKVRQNFMPQYLKRCRDGYDSRISAINSLQVPHPPSSLQRQSCQRGQCPFCLLHQPRRQQDPTTGSQACRSHRCHLFPYKGQGLNTRKGSLSQRCLALG</sequence>
<dbReference type="OrthoDB" id="366390at2759"/>
<dbReference type="PROSITE" id="PS50297">
    <property type="entry name" value="ANK_REP_REGION"/>
    <property type="match status" value="5"/>
</dbReference>
<evidence type="ECO:0000313" key="4">
    <source>
        <dbReference type="RefSeq" id="XP_022099551.1"/>
    </source>
</evidence>
<reference evidence="4" key="1">
    <citation type="submission" date="2025-08" db="UniProtKB">
        <authorList>
            <consortium name="RefSeq"/>
        </authorList>
    </citation>
    <scope>IDENTIFICATION</scope>
</reference>
<dbReference type="GeneID" id="110984058"/>
<keyword evidence="1" id="KW-0040">ANK repeat</keyword>
<protein>
    <submittedName>
        <fullName evidence="4">Ankyrin repeat domain-containing protein 7-like</fullName>
    </submittedName>
</protein>
<accession>A0A8B7Z8F4</accession>
<feature type="repeat" description="ANK" evidence="1">
    <location>
        <begin position="100"/>
        <end position="132"/>
    </location>
</feature>
<dbReference type="PANTHER" id="PTHR24147:SF53">
    <property type="entry name" value="ANKYRIN REPEAT DOMAIN 26"/>
    <property type="match status" value="1"/>
</dbReference>
<evidence type="ECO:0000256" key="1">
    <source>
        <dbReference type="PROSITE-ProRule" id="PRU00023"/>
    </source>
</evidence>
<feature type="repeat" description="ANK" evidence="1">
    <location>
        <begin position="199"/>
        <end position="231"/>
    </location>
</feature>
<dbReference type="Pfam" id="PF12796">
    <property type="entry name" value="Ank_2"/>
    <property type="match status" value="2"/>
</dbReference>
<dbReference type="Proteomes" id="UP000694845">
    <property type="component" value="Unplaced"/>
</dbReference>
<dbReference type="InterPro" id="IPR036770">
    <property type="entry name" value="Ankyrin_rpt-contain_sf"/>
</dbReference>
<keyword evidence="3" id="KW-1185">Reference proteome</keyword>
<dbReference type="InterPro" id="IPR050657">
    <property type="entry name" value="Ankyrin_repeat_domain"/>
</dbReference>
<feature type="compositionally biased region" description="Basic residues" evidence="2">
    <location>
        <begin position="1"/>
        <end position="12"/>
    </location>
</feature>
<dbReference type="OMA" id="NSETRGH"/>
<dbReference type="SMART" id="SM00248">
    <property type="entry name" value="ANK"/>
    <property type="match status" value="5"/>
</dbReference>
<organism evidence="3 4">
    <name type="scientific">Acanthaster planci</name>
    <name type="common">Crown-of-thorns starfish</name>
    <dbReference type="NCBI Taxonomy" id="133434"/>
    <lineage>
        <taxon>Eukaryota</taxon>
        <taxon>Metazoa</taxon>
        <taxon>Echinodermata</taxon>
        <taxon>Eleutherozoa</taxon>
        <taxon>Asterozoa</taxon>
        <taxon>Asteroidea</taxon>
        <taxon>Valvatacea</taxon>
        <taxon>Valvatida</taxon>
        <taxon>Acanthasteridae</taxon>
        <taxon>Acanthaster</taxon>
    </lineage>
</organism>
<evidence type="ECO:0000256" key="2">
    <source>
        <dbReference type="SAM" id="MobiDB-lite"/>
    </source>
</evidence>
<proteinExistence type="predicted"/>
<evidence type="ECO:0000313" key="3">
    <source>
        <dbReference type="Proteomes" id="UP000694845"/>
    </source>
</evidence>
<dbReference type="RefSeq" id="XP_022099551.1">
    <property type="nucleotide sequence ID" value="XM_022243859.1"/>
</dbReference>
<dbReference type="Pfam" id="PF00023">
    <property type="entry name" value="Ank"/>
    <property type="match status" value="1"/>
</dbReference>
<dbReference type="PROSITE" id="PS50088">
    <property type="entry name" value="ANK_REPEAT"/>
    <property type="match status" value="5"/>
</dbReference>
<dbReference type="AlphaFoldDB" id="A0A8B7Z8F4"/>
<feature type="repeat" description="ANK" evidence="1">
    <location>
        <begin position="166"/>
        <end position="198"/>
    </location>
</feature>
<dbReference type="PRINTS" id="PR01415">
    <property type="entry name" value="ANKYRIN"/>
</dbReference>
<name>A0A8B7Z8F4_ACAPL</name>
<feature type="repeat" description="ANK" evidence="1">
    <location>
        <begin position="67"/>
        <end position="99"/>
    </location>
</feature>
<gene>
    <name evidence="4" type="primary">LOC110984058</name>
</gene>
<dbReference type="InterPro" id="IPR002110">
    <property type="entry name" value="Ankyrin_rpt"/>
</dbReference>
<feature type="repeat" description="ANK" evidence="1">
    <location>
        <begin position="133"/>
        <end position="165"/>
    </location>
</feature>
<dbReference type="KEGG" id="aplc:110984058"/>